<feature type="domain" description="Amidohydrolase 3" evidence="1">
    <location>
        <begin position="71"/>
        <end position="554"/>
    </location>
</feature>
<evidence type="ECO:0000259" key="1">
    <source>
        <dbReference type="Pfam" id="PF07969"/>
    </source>
</evidence>
<dbReference type="InterPro" id="IPR013108">
    <property type="entry name" value="Amidohydro_3"/>
</dbReference>
<dbReference type="RefSeq" id="WP_368497675.1">
    <property type="nucleotide sequence ID" value="NZ_CP162511.1"/>
</dbReference>
<dbReference type="InterPro" id="IPR032466">
    <property type="entry name" value="Metal_Hydrolase"/>
</dbReference>
<dbReference type="Gene3D" id="2.30.40.10">
    <property type="entry name" value="Urease, subunit C, domain 1"/>
    <property type="match status" value="1"/>
</dbReference>
<organism evidence="2">
    <name type="scientific">Herbiconiux sp. A18JL235</name>
    <dbReference type="NCBI Taxonomy" id="3152363"/>
    <lineage>
        <taxon>Bacteria</taxon>
        <taxon>Bacillati</taxon>
        <taxon>Actinomycetota</taxon>
        <taxon>Actinomycetes</taxon>
        <taxon>Micrococcales</taxon>
        <taxon>Microbacteriaceae</taxon>
        <taxon>Herbiconiux</taxon>
    </lineage>
</organism>
<dbReference type="Pfam" id="PF07969">
    <property type="entry name" value="Amidohydro_3"/>
    <property type="match status" value="1"/>
</dbReference>
<gene>
    <name evidence="2" type="ORF">ABFY20_18530</name>
</gene>
<dbReference type="CDD" id="cd01300">
    <property type="entry name" value="YtcJ_like"/>
    <property type="match status" value="1"/>
</dbReference>
<dbReference type="EMBL" id="CP162511">
    <property type="protein sequence ID" value="XDI05291.1"/>
    <property type="molecule type" value="Genomic_DNA"/>
</dbReference>
<sequence>MSAPSEALAATTRGRRMLVRGRILDPVGERADEAMLVEDGRVRALGSFDELLRLAGEGIEVLDRRDAGDIVPGFVDAHTHLGSASRVLGLNVSVHTPPVSSIAEMLVVLRRAEPGLPEGEWLQAQGNLGQSYRLEDRRYPTRHDLDAVSATRPIIVRFGAHVWVFNTAGLARLGIDRDTRLPEPVYIEHDAAGEPTGLINDIVFAADAVPGELPPTSADDFRRAIVATTERYFTARGVTTIGEIPDDVMEIRVMREEQDAGRLPLRIALYTLGAQATALLDDWPRSASWFADDPERWFVRGFKLAADGGISAREAAVWNDYVDRPGYRGQLGLTPQQIGDIVDRAEQLGLQVMVHTAGDRAMDMVLDAFEAARPDDGVWRSRHRIEHLGNMFSTDERLRRCRDLGITPVANIGFLHGIGDSMRGVVGDDFASSPMYRLRAMLELGLPTVGASDFAGGLPEISDPVHLMRVMRERRTFSGVEVGPDQALTPWEALRAVTAHAAWSLQLEDEVGSLAPGHWADFAVLSGDLVGADADRLGGDGVHVVETWLAGESVWRA</sequence>
<accession>A0AB39BFV5</accession>
<protein>
    <submittedName>
        <fullName evidence="2">Amidohydrolase</fullName>
        <ecNumber evidence="2">3.5.-.-</ecNumber>
    </submittedName>
</protein>
<keyword evidence="2" id="KW-0378">Hydrolase</keyword>
<dbReference type="AlphaFoldDB" id="A0AB39BFV5"/>
<name>A0AB39BFV5_9MICO</name>
<proteinExistence type="predicted"/>
<dbReference type="InterPro" id="IPR011059">
    <property type="entry name" value="Metal-dep_hydrolase_composite"/>
</dbReference>
<dbReference type="EC" id="3.5.-.-" evidence="2"/>
<dbReference type="InterPro" id="IPR033932">
    <property type="entry name" value="YtcJ-like"/>
</dbReference>
<dbReference type="Gene3D" id="3.20.20.140">
    <property type="entry name" value="Metal-dependent hydrolases"/>
    <property type="match status" value="1"/>
</dbReference>
<dbReference type="SUPFAM" id="SSF51556">
    <property type="entry name" value="Metallo-dependent hydrolases"/>
    <property type="match status" value="1"/>
</dbReference>
<dbReference type="SUPFAM" id="SSF51338">
    <property type="entry name" value="Composite domain of metallo-dependent hydrolases"/>
    <property type="match status" value="1"/>
</dbReference>
<dbReference type="GO" id="GO:0016810">
    <property type="term" value="F:hydrolase activity, acting on carbon-nitrogen (but not peptide) bonds"/>
    <property type="evidence" value="ECO:0007669"/>
    <property type="project" value="InterPro"/>
</dbReference>
<dbReference type="PANTHER" id="PTHR22642:SF2">
    <property type="entry name" value="PROTEIN LONG AFTER FAR-RED 3"/>
    <property type="match status" value="1"/>
</dbReference>
<evidence type="ECO:0000313" key="2">
    <source>
        <dbReference type="EMBL" id="XDI05291.1"/>
    </source>
</evidence>
<reference evidence="2" key="1">
    <citation type="submission" date="2024-05" db="EMBL/GenBank/DDBJ databases">
        <title>Herbiconiux sp. A18JL235.</title>
        <authorList>
            <person name="Zhang G."/>
        </authorList>
    </citation>
    <scope>NUCLEOTIDE SEQUENCE</scope>
    <source>
        <strain evidence="2">A18JL235</strain>
    </source>
</reference>
<dbReference type="PANTHER" id="PTHR22642">
    <property type="entry name" value="IMIDAZOLONEPROPIONASE"/>
    <property type="match status" value="1"/>
</dbReference>
<dbReference type="Gene3D" id="3.10.310.70">
    <property type="match status" value="1"/>
</dbReference>